<feature type="transmembrane region" description="Helical" evidence="1">
    <location>
        <begin position="45"/>
        <end position="66"/>
    </location>
</feature>
<dbReference type="Proteomes" id="UP000501130">
    <property type="component" value="Chromosome"/>
</dbReference>
<proteinExistence type="predicted"/>
<feature type="transmembrane region" description="Helical" evidence="1">
    <location>
        <begin position="86"/>
        <end position="108"/>
    </location>
</feature>
<sequence length="195" mass="21543">MKSAVRHVEQDNSMPPEEVALFFIMASMGLSVYGALTSFVPSTFWLRWGTYLSVTATLLLTTYLYWGFGTGRMKTQEGASKLKKVLALSFLPIVIFGAIWMVTVHALADFYTLAFGSQNSESVLLVKERGGGRYTCQYRLKGQSLESAIPNYICISDSAYEALPSYPTTFLLDGKISILGFHIGDVYRSLKSAGN</sequence>
<reference evidence="2 3" key="1">
    <citation type="submission" date="2020-05" db="EMBL/GenBank/DDBJ databases">
        <title>Compete genome of Limnobacter sp. SAORIC-580.</title>
        <authorList>
            <person name="Song J."/>
            <person name="Cho J.-C."/>
        </authorList>
    </citation>
    <scope>NUCLEOTIDE SEQUENCE [LARGE SCALE GENOMIC DNA]</scope>
    <source>
        <strain evidence="2 3">SAORIC-580</strain>
    </source>
</reference>
<accession>A0ABX6N7L4</accession>
<name>A0ABX6N7L4_9BURK</name>
<keyword evidence="1" id="KW-1133">Transmembrane helix</keyword>
<keyword evidence="1" id="KW-0472">Membrane</keyword>
<evidence type="ECO:0000256" key="1">
    <source>
        <dbReference type="SAM" id="Phobius"/>
    </source>
</evidence>
<protein>
    <submittedName>
        <fullName evidence="2">Uncharacterized protein</fullName>
    </submittedName>
</protein>
<feature type="transmembrane region" description="Helical" evidence="1">
    <location>
        <begin position="20"/>
        <end position="39"/>
    </location>
</feature>
<gene>
    <name evidence="2" type="ORF">HKT17_10035</name>
</gene>
<organism evidence="2 3">
    <name type="scientific">Limnobacter profundi</name>
    <dbReference type="NCBI Taxonomy" id="2732163"/>
    <lineage>
        <taxon>Bacteria</taxon>
        <taxon>Pseudomonadati</taxon>
        <taxon>Pseudomonadota</taxon>
        <taxon>Betaproteobacteria</taxon>
        <taxon>Burkholderiales</taxon>
        <taxon>Burkholderiaceae</taxon>
        <taxon>Limnobacter</taxon>
    </lineage>
</organism>
<dbReference type="EMBL" id="CP053084">
    <property type="protein sequence ID" value="QJR30021.1"/>
    <property type="molecule type" value="Genomic_DNA"/>
</dbReference>
<evidence type="ECO:0000313" key="3">
    <source>
        <dbReference type="Proteomes" id="UP000501130"/>
    </source>
</evidence>
<keyword evidence="3" id="KW-1185">Reference proteome</keyword>
<evidence type="ECO:0000313" key="2">
    <source>
        <dbReference type="EMBL" id="QJR30021.1"/>
    </source>
</evidence>
<keyword evidence="1" id="KW-0812">Transmembrane</keyword>